<protein>
    <submittedName>
        <fullName evidence="1">Uncharacterized protein</fullName>
    </submittedName>
</protein>
<reference evidence="1 2" key="1">
    <citation type="submission" date="2024-02" db="EMBL/GenBank/DDBJ databases">
        <title>High-quality chromosome-scale genome assembly of Pensacola bahiagrass (Paspalum notatum Flugge var. saurae).</title>
        <authorList>
            <person name="Vega J.M."/>
            <person name="Podio M."/>
            <person name="Orjuela J."/>
            <person name="Siena L.A."/>
            <person name="Pessino S.C."/>
            <person name="Combes M.C."/>
            <person name="Mariac C."/>
            <person name="Albertini E."/>
            <person name="Pupilli F."/>
            <person name="Ortiz J.P.A."/>
            <person name="Leblanc O."/>
        </authorList>
    </citation>
    <scope>NUCLEOTIDE SEQUENCE [LARGE SCALE GENOMIC DNA]</scope>
    <source>
        <strain evidence="1">R1</strain>
        <tissue evidence="1">Leaf</tissue>
    </source>
</reference>
<keyword evidence="2" id="KW-1185">Reference proteome</keyword>
<evidence type="ECO:0000313" key="1">
    <source>
        <dbReference type="EMBL" id="WVZ52307.1"/>
    </source>
</evidence>
<dbReference type="AlphaFoldDB" id="A0AAQ3SI56"/>
<proteinExistence type="predicted"/>
<gene>
    <name evidence="1" type="ORF">U9M48_003380</name>
</gene>
<organism evidence="1 2">
    <name type="scientific">Paspalum notatum var. saurae</name>
    <dbReference type="NCBI Taxonomy" id="547442"/>
    <lineage>
        <taxon>Eukaryota</taxon>
        <taxon>Viridiplantae</taxon>
        <taxon>Streptophyta</taxon>
        <taxon>Embryophyta</taxon>
        <taxon>Tracheophyta</taxon>
        <taxon>Spermatophyta</taxon>
        <taxon>Magnoliopsida</taxon>
        <taxon>Liliopsida</taxon>
        <taxon>Poales</taxon>
        <taxon>Poaceae</taxon>
        <taxon>PACMAD clade</taxon>
        <taxon>Panicoideae</taxon>
        <taxon>Andropogonodae</taxon>
        <taxon>Paspaleae</taxon>
        <taxon>Paspalinae</taxon>
        <taxon>Paspalum</taxon>
    </lineage>
</organism>
<dbReference type="Proteomes" id="UP001341281">
    <property type="component" value="Chromosome 01"/>
</dbReference>
<name>A0AAQ3SI56_PASNO</name>
<dbReference type="EMBL" id="CP144745">
    <property type="protein sequence ID" value="WVZ52307.1"/>
    <property type="molecule type" value="Genomic_DNA"/>
</dbReference>
<evidence type="ECO:0000313" key="2">
    <source>
        <dbReference type="Proteomes" id="UP001341281"/>
    </source>
</evidence>
<accession>A0AAQ3SI56</accession>
<sequence>MELKADEFRNLKTILEYTNAFNYLSQYALDEVSFDPKKQNHYFRWLSLRMQDKLSVASCANYNALVSLAIRVESKMLVFDAETCKRAIPSSQSVVVPLLNAHARGNTSTSCVRLWSSTTNVDGAQPRVSRSILSSGGAAS</sequence>